<proteinExistence type="predicted"/>
<evidence type="ECO:0000256" key="1">
    <source>
        <dbReference type="SAM" id="MobiDB-lite"/>
    </source>
</evidence>
<protein>
    <submittedName>
        <fullName evidence="2">Uncharacterized protein</fullName>
    </submittedName>
</protein>
<feature type="region of interest" description="Disordered" evidence="1">
    <location>
        <begin position="65"/>
        <end position="90"/>
    </location>
</feature>
<keyword evidence="3" id="KW-1185">Reference proteome</keyword>
<evidence type="ECO:0000313" key="2">
    <source>
        <dbReference type="EMBL" id="WAR00895.1"/>
    </source>
</evidence>
<organism evidence="2 3">
    <name type="scientific">Mya arenaria</name>
    <name type="common">Soft-shell clam</name>
    <dbReference type="NCBI Taxonomy" id="6604"/>
    <lineage>
        <taxon>Eukaryota</taxon>
        <taxon>Metazoa</taxon>
        <taxon>Spiralia</taxon>
        <taxon>Lophotrochozoa</taxon>
        <taxon>Mollusca</taxon>
        <taxon>Bivalvia</taxon>
        <taxon>Autobranchia</taxon>
        <taxon>Heteroconchia</taxon>
        <taxon>Euheterodonta</taxon>
        <taxon>Imparidentia</taxon>
        <taxon>Neoheterodontei</taxon>
        <taxon>Myida</taxon>
        <taxon>Myoidea</taxon>
        <taxon>Myidae</taxon>
        <taxon>Mya</taxon>
    </lineage>
</organism>
<name>A0ABY7DW69_MYAAR</name>
<reference evidence="2" key="1">
    <citation type="submission" date="2022-11" db="EMBL/GenBank/DDBJ databases">
        <title>Centuries of genome instability and evolution in soft-shell clam transmissible cancer (bioRxiv).</title>
        <authorList>
            <person name="Hart S.F.M."/>
            <person name="Yonemitsu M.A."/>
            <person name="Giersch R.M."/>
            <person name="Beal B.F."/>
            <person name="Arriagada G."/>
            <person name="Davis B.W."/>
            <person name="Ostrander E.A."/>
            <person name="Goff S.P."/>
            <person name="Metzger M.J."/>
        </authorList>
    </citation>
    <scope>NUCLEOTIDE SEQUENCE</scope>
    <source>
        <strain evidence="2">MELC-2E11</strain>
        <tissue evidence="2">Siphon/mantle</tissue>
    </source>
</reference>
<dbReference type="Proteomes" id="UP001164746">
    <property type="component" value="Chromosome 3"/>
</dbReference>
<sequence length="282" mass="32457">MLDQPVFVPEKSHRRPILRKQEISTYFPTRRDLEAEPQVPEPVELRSKTPDLHWICWKEHKSTTRRPYSSQALAPPSHLSPRGKTPGEDLWDFLKADGQPVTYNPDIKSWTNASNDNERQAVAAMFKLQRSRSFYEPSRQHFTSISVNDPPARDTYTGYGGANPDPRSIYQQSFFPYHQAGGAGAREGVLVQNLAKELNGKEPAPFNHQYSFNQYPLHMRKNKRTAAATDDYVHEQSMFMRTNPSCSGHFIIHPDWVSERSGLRRSNSMILARRSKNEGLRY</sequence>
<accession>A0ABY7DW69</accession>
<gene>
    <name evidence="2" type="ORF">MAR_025267</name>
</gene>
<dbReference type="EMBL" id="CP111014">
    <property type="protein sequence ID" value="WAR00895.1"/>
    <property type="molecule type" value="Genomic_DNA"/>
</dbReference>
<evidence type="ECO:0000313" key="3">
    <source>
        <dbReference type="Proteomes" id="UP001164746"/>
    </source>
</evidence>